<dbReference type="RefSeq" id="WP_149615495.1">
    <property type="nucleotide sequence ID" value="NZ_CP027665.1"/>
</dbReference>
<evidence type="ECO:0000313" key="2">
    <source>
        <dbReference type="Proteomes" id="UP000237655"/>
    </source>
</evidence>
<keyword evidence="2" id="KW-1185">Reference proteome</keyword>
<dbReference type="Proteomes" id="UP000237655">
    <property type="component" value="Chromosome"/>
</dbReference>
<protein>
    <submittedName>
        <fullName evidence="1">Uncharacterized protein</fullName>
    </submittedName>
</protein>
<dbReference type="KEGG" id="thas:C6Y53_18965"/>
<proteinExistence type="predicted"/>
<dbReference type="AlphaFoldDB" id="A0A5C2H6K3"/>
<name>A0A5C2H6K3_9RHOB</name>
<sequence>MDNDTKAVLAAAKLLHPDREIDERLAAAFAMAIRESLGLPEDGHLEVIDNAEDLQPKPSQKEDERKYRESIANILGHRECPEICVSGPAHAVSDTQASKRSPNIMAN</sequence>
<organism evidence="1 2">
    <name type="scientific">Pukyongiella litopenaei</name>
    <dbReference type="NCBI Taxonomy" id="2605946"/>
    <lineage>
        <taxon>Bacteria</taxon>
        <taxon>Pseudomonadati</taxon>
        <taxon>Pseudomonadota</taxon>
        <taxon>Alphaproteobacteria</taxon>
        <taxon>Rhodobacterales</taxon>
        <taxon>Paracoccaceae</taxon>
        <taxon>Pukyongiella</taxon>
    </lineage>
</organism>
<evidence type="ECO:0000313" key="1">
    <source>
        <dbReference type="EMBL" id="QEP30313.1"/>
    </source>
</evidence>
<dbReference type="EMBL" id="CP027665">
    <property type="protein sequence ID" value="QEP30313.1"/>
    <property type="molecule type" value="Genomic_DNA"/>
</dbReference>
<accession>A0A5C2H6K3</accession>
<gene>
    <name evidence="1" type="ORF">C6Y53_18965</name>
</gene>
<reference evidence="2" key="1">
    <citation type="submission" date="2018-03" db="EMBL/GenBank/DDBJ databases">
        <title>Genomic analysis of the strain SH-1 isolated from shrimp intestine.</title>
        <authorList>
            <person name="Kim Y.-S."/>
            <person name="Kim S.-E."/>
            <person name="Kim K.-H."/>
        </authorList>
    </citation>
    <scope>NUCLEOTIDE SEQUENCE [LARGE SCALE GENOMIC DNA]</scope>
    <source>
        <strain evidence="2">SH-1</strain>
    </source>
</reference>